<dbReference type="InterPro" id="IPR001387">
    <property type="entry name" value="Cro/C1-type_HTH"/>
</dbReference>
<evidence type="ECO:0000256" key="2">
    <source>
        <dbReference type="ARBA" id="ARBA00023125"/>
    </source>
</evidence>
<dbReference type="STRING" id="596315.HMPREF0634_1108"/>
<gene>
    <name evidence="5" type="ORF">HMPREF0634_1108</name>
</gene>
<dbReference type="InterPro" id="IPR039418">
    <property type="entry name" value="LexA-like"/>
</dbReference>
<keyword evidence="2 5" id="KW-0238">DNA-binding</keyword>
<dbReference type="eggNOG" id="COG1396">
    <property type="taxonomic scope" value="Bacteria"/>
</dbReference>
<dbReference type="EMBL" id="ADGQ01000050">
    <property type="protein sequence ID" value="EFM64789.1"/>
    <property type="molecule type" value="Genomic_DNA"/>
</dbReference>
<evidence type="ECO:0000259" key="4">
    <source>
        <dbReference type="PROSITE" id="PS50943"/>
    </source>
</evidence>
<feature type="domain" description="HTH cro/C1-type" evidence="4">
    <location>
        <begin position="10"/>
        <end position="64"/>
    </location>
</feature>
<dbReference type="SMART" id="SM00530">
    <property type="entry name" value="HTH_XRE"/>
    <property type="match status" value="1"/>
</dbReference>
<dbReference type="CDD" id="cd00093">
    <property type="entry name" value="HTH_XRE"/>
    <property type="match status" value="1"/>
</dbReference>
<dbReference type="InterPro" id="IPR015927">
    <property type="entry name" value="Peptidase_S24_S26A/B/C"/>
</dbReference>
<dbReference type="PANTHER" id="PTHR40661">
    <property type="match status" value="1"/>
</dbReference>
<evidence type="ECO:0000256" key="3">
    <source>
        <dbReference type="ARBA" id="ARBA00023163"/>
    </source>
</evidence>
<evidence type="ECO:0000313" key="6">
    <source>
        <dbReference type="Proteomes" id="UP000003244"/>
    </source>
</evidence>
<keyword evidence="1" id="KW-0805">Transcription regulation</keyword>
<name>E0E2W9_9FIRM</name>
<reference evidence="5 6" key="1">
    <citation type="submission" date="2010-08" db="EMBL/GenBank/DDBJ databases">
        <authorList>
            <person name="Harkins D.M."/>
            <person name="Madupu R."/>
            <person name="Durkin A.S."/>
            <person name="Torralba M."/>
            <person name="Methe B."/>
            <person name="Sutton G.G."/>
            <person name="Nelson K.E."/>
        </authorList>
    </citation>
    <scope>NUCLEOTIDE SEQUENCE [LARGE SCALE GENOMIC DNA]</scope>
    <source>
        <strain evidence="5 6">DSM 17678</strain>
    </source>
</reference>
<dbReference type="PROSITE" id="PS50943">
    <property type="entry name" value="HTH_CROC1"/>
    <property type="match status" value="1"/>
</dbReference>
<dbReference type="SUPFAM" id="SSF47413">
    <property type="entry name" value="lambda repressor-like DNA-binding domains"/>
    <property type="match status" value="1"/>
</dbReference>
<dbReference type="InterPro" id="IPR036286">
    <property type="entry name" value="LexA/Signal_pep-like_sf"/>
</dbReference>
<dbReference type="InterPro" id="IPR010982">
    <property type="entry name" value="Lambda_DNA-bd_dom_sf"/>
</dbReference>
<evidence type="ECO:0000313" key="5">
    <source>
        <dbReference type="EMBL" id="EFM64789.1"/>
    </source>
</evidence>
<protein>
    <submittedName>
        <fullName evidence="5">DNA-binding helix-turn-helix protein</fullName>
    </submittedName>
</protein>
<dbReference type="Pfam" id="PF01381">
    <property type="entry name" value="HTH_3"/>
    <property type="match status" value="1"/>
</dbReference>
<dbReference type="SUPFAM" id="SSF51306">
    <property type="entry name" value="LexA/Signal peptidase"/>
    <property type="match status" value="1"/>
</dbReference>
<keyword evidence="3" id="KW-0804">Transcription</keyword>
<comment type="caution">
    <text evidence="5">The sequence shown here is derived from an EMBL/GenBank/DDBJ whole genome shotgun (WGS) entry which is preliminary data.</text>
</comment>
<dbReference type="PANTHER" id="PTHR40661:SF1">
    <property type="entry name" value="HTH CRO_C1-TYPE DOMAIN-CONTAINING PROTEIN"/>
    <property type="match status" value="1"/>
</dbReference>
<dbReference type="OrthoDB" id="194368at2"/>
<dbReference type="GeneID" id="84800600"/>
<dbReference type="Pfam" id="PF00717">
    <property type="entry name" value="Peptidase_S24"/>
    <property type="match status" value="1"/>
</dbReference>
<proteinExistence type="predicted"/>
<dbReference type="Proteomes" id="UP000003244">
    <property type="component" value="Unassembled WGS sequence"/>
</dbReference>
<dbReference type="Gene3D" id="1.10.260.40">
    <property type="entry name" value="lambda repressor-like DNA-binding domains"/>
    <property type="match status" value="1"/>
</dbReference>
<dbReference type="CDD" id="cd06529">
    <property type="entry name" value="S24_LexA-like"/>
    <property type="match status" value="1"/>
</dbReference>
<keyword evidence="6" id="KW-1185">Reference proteome</keyword>
<dbReference type="RefSeq" id="WP_007789478.1">
    <property type="nucleotide sequence ID" value="NZ_ADGQ01000050.1"/>
</dbReference>
<dbReference type="AlphaFoldDB" id="E0E2W9"/>
<evidence type="ECO:0000256" key="1">
    <source>
        <dbReference type="ARBA" id="ARBA00023015"/>
    </source>
</evidence>
<dbReference type="Gene3D" id="2.10.109.10">
    <property type="entry name" value="Umud Fragment, subunit A"/>
    <property type="match status" value="1"/>
</dbReference>
<accession>E0E2W9</accession>
<dbReference type="eggNOG" id="COG1974">
    <property type="taxonomic scope" value="Bacteria"/>
</dbReference>
<dbReference type="GO" id="GO:0003677">
    <property type="term" value="F:DNA binding"/>
    <property type="evidence" value="ECO:0007669"/>
    <property type="project" value="UniProtKB-KW"/>
</dbReference>
<organism evidence="5 6">
    <name type="scientific">Peptostreptococcus stomatis DSM 17678</name>
    <dbReference type="NCBI Taxonomy" id="596315"/>
    <lineage>
        <taxon>Bacteria</taxon>
        <taxon>Bacillati</taxon>
        <taxon>Bacillota</taxon>
        <taxon>Clostridia</taxon>
        <taxon>Peptostreptococcales</taxon>
        <taxon>Peptostreptococcaceae</taxon>
        <taxon>Peptostreptococcus</taxon>
    </lineage>
</organism>
<sequence length="227" mass="25483">MNKELFINRLKAAMKNKSISQYSLSKISCINRGTISSYMSGKYLPKQDKIFILADILEVNPEWLACNSDSMDRIDLNTQSTFDDGLLINSYPFVDAGVSAGLANEIEAQQDIDLVNIPDLLLGRYAGRKDLLLMRVNGESMNRVIPNGSLIGLITNVSPSSLSNGDIVVFSNNYEYSVKRFFKDKKNKRYIFSPDSYETCFDDIIIPFDNSDGLNIIGKVIMYNTVL</sequence>